<reference evidence="2 3" key="1">
    <citation type="submission" date="2020-06" db="EMBL/GenBank/DDBJ databases">
        <title>Transcriptomic and genomic resources for Thalictrum thalictroides and T. hernandezii: Facilitating candidate gene discovery in an emerging model plant lineage.</title>
        <authorList>
            <person name="Arias T."/>
            <person name="Riano-Pachon D.M."/>
            <person name="Di Stilio V.S."/>
        </authorList>
    </citation>
    <scope>NUCLEOTIDE SEQUENCE [LARGE SCALE GENOMIC DNA]</scope>
    <source>
        <strain evidence="3">cv. WT478/WT964</strain>
        <tissue evidence="2">Leaves</tissue>
    </source>
</reference>
<comment type="caution">
    <text evidence="2">The sequence shown here is derived from an EMBL/GenBank/DDBJ whole genome shotgun (WGS) entry which is preliminary data.</text>
</comment>
<feature type="region of interest" description="Disordered" evidence="1">
    <location>
        <begin position="77"/>
        <end position="99"/>
    </location>
</feature>
<feature type="compositionally biased region" description="Polar residues" evidence="1">
    <location>
        <begin position="82"/>
        <end position="99"/>
    </location>
</feature>
<evidence type="ECO:0000313" key="3">
    <source>
        <dbReference type="Proteomes" id="UP000554482"/>
    </source>
</evidence>
<proteinExistence type="predicted"/>
<dbReference type="EMBL" id="JABWDY010032824">
    <property type="protein sequence ID" value="KAF5183888.1"/>
    <property type="molecule type" value="Genomic_DNA"/>
</dbReference>
<dbReference type="Proteomes" id="UP000554482">
    <property type="component" value="Unassembled WGS sequence"/>
</dbReference>
<sequence>MLIMPLTPMKTAPTHLRLLQILKPQFLPHKMNGRISTHQLQAPFAVVGTKAGATLAAFKQKHCRLGNSVLWETDALARNDNKQSQGGQNTANHEPNLAGSHNSELVWGCIKVLRD</sequence>
<evidence type="ECO:0000256" key="1">
    <source>
        <dbReference type="SAM" id="MobiDB-lite"/>
    </source>
</evidence>
<gene>
    <name evidence="2" type="ORF">FRX31_026525</name>
</gene>
<name>A0A7J6VGZ7_THATH</name>
<organism evidence="2 3">
    <name type="scientific">Thalictrum thalictroides</name>
    <name type="common">Rue-anemone</name>
    <name type="synonym">Anemone thalictroides</name>
    <dbReference type="NCBI Taxonomy" id="46969"/>
    <lineage>
        <taxon>Eukaryota</taxon>
        <taxon>Viridiplantae</taxon>
        <taxon>Streptophyta</taxon>
        <taxon>Embryophyta</taxon>
        <taxon>Tracheophyta</taxon>
        <taxon>Spermatophyta</taxon>
        <taxon>Magnoliopsida</taxon>
        <taxon>Ranunculales</taxon>
        <taxon>Ranunculaceae</taxon>
        <taxon>Thalictroideae</taxon>
        <taxon>Thalictrum</taxon>
    </lineage>
</organism>
<accession>A0A7J6VGZ7</accession>
<keyword evidence="3" id="KW-1185">Reference proteome</keyword>
<evidence type="ECO:0000313" key="2">
    <source>
        <dbReference type="EMBL" id="KAF5183888.1"/>
    </source>
</evidence>
<dbReference type="AlphaFoldDB" id="A0A7J6VGZ7"/>
<protein>
    <submittedName>
        <fullName evidence="2">Uncharacterized protein</fullName>
    </submittedName>
</protein>